<dbReference type="Gene3D" id="1.10.287.110">
    <property type="entry name" value="DnaJ domain"/>
    <property type="match status" value="1"/>
</dbReference>
<gene>
    <name evidence="6" type="primary">DNAJ1</name>
    <name evidence="6" type="ORF">AK812_SmicGene33391</name>
</gene>
<dbReference type="InterPro" id="IPR001305">
    <property type="entry name" value="HSP_DnaJ_Cys-rich_dom"/>
</dbReference>
<dbReference type="Proteomes" id="UP000186817">
    <property type="component" value="Unassembled WGS sequence"/>
</dbReference>
<feature type="compositionally biased region" description="Basic residues" evidence="5">
    <location>
        <begin position="826"/>
        <end position="836"/>
    </location>
</feature>
<dbReference type="InterPro" id="IPR018253">
    <property type="entry name" value="DnaJ_domain_CS"/>
</dbReference>
<keyword evidence="7" id="KW-1185">Reference proteome</keyword>
<feature type="region of interest" description="Disordered" evidence="5">
    <location>
        <begin position="944"/>
        <end position="974"/>
    </location>
</feature>
<dbReference type="Pfam" id="PF00684">
    <property type="entry name" value="DnaJ_CXXCXGXG"/>
    <property type="match status" value="1"/>
</dbReference>
<dbReference type="InterPro" id="IPR036410">
    <property type="entry name" value="HSP_DnaJ_Cys-rich_dom_sf"/>
</dbReference>
<comment type="caution">
    <text evidence="6">The sequence shown here is derived from an EMBL/GenBank/DDBJ whole genome shotgun (WGS) entry which is preliminary data.</text>
</comment>
<dbReference type="EMBL" id="LSRX01000966">
    <property type="protein sequence ID" value="OLP85591.1"/>
    <property type="molecule type" value="Genomic_DNA"/>
</dbReference>
<keyword evidence="3" id="KW-0863">Zinc-finger</keyword>
<evidence type="ECO:0000313" key="7">
    <source>
        <dbReference type="Proteomes" id="UP000186817"/>
    </source>
</evidence>
<accession>A0A1Q9CRQ5</accession>
<evidence type="ECO:0000256" key="3">
    <source>
        <dbReference type="ARBA" id="ARBA00022771"/>
    </source>
</evidence>
<dbReference type="SUPFAM" id="SSF49493">
    <property type="entry name" value="HSP40/DnaJ peptide-binding domain"/>
    <property type="match status" value="2"/>
</dbReference>
<evidence type="ECO:0000256" key="4">
    <source>
        <dbReference type="ARBA" id="ARBA00022833"/>
    </source>
</evidence>
<dbReference type="GO" id="GO:0006457">
    <property type="term" value="P:protein folding"/>
    <property type="evidence" value="ECO:0007669"/>
    <property type="project" value="InterPro"/>
</dbReference>
<dbReference type="GO" id="GO:0051082">
    <property type="term" value="F:unfolded protein binding"/>
    <property type="evidence" value="ECO:0007669"/>
    <property type="project" value="InterPro"/>
</dbReference>
<dbReference type="InterPro" id="IPR002939">
    <property type="entry name" value="DnaJ_C"/>
</dbReference>
<feature type="compositionally biased region" description="Low complexity" evidence="5">
    <location>
        <begin position="958"/>
        <end position="974"/>
    </location>
</feature>
<dbReference type="SUPFAM" id="SSF56349">
    <property type="entry name" value="DNA breaking-rejoining enzymes"/>
    <property type="match status" value="1"/>
</dbReference>
<keyword evidence="4" id="KW-0862">Zinc</keyword>
<dbReference type="PROSITE" id="PS00636">
    <property type="entry name" value="DNAJ_1"/>
    <property type="match status" value="1"/>
</dbReference>
<feature type="compositionally biased region" description="Acidic residues" evidence="5">
    <location>
        <begin position="488"/>
        <end position="497"/>
    </location>
</feature>
<name>A0A1Q9CRQ5_SYMMI</name>
<dbReference type="Pfam" id="PF01556">
    <property type="entry name" value="DnaJ_C"/>
    <property type="match status" value="1"/>
</dbReference>
<dbReference type="InterPro" id="IPR044713">
    <property type="entry name" value="DNJA1/2-like"/>
</dbReference>
<dbReference type="FunFam" id="2.60.260.20:FF:000003">
    <property type="entry name" value="DnaJ subfamily A member 2"/>
    <property type="match status" value="1"/>
</dbReference>
<dbReference type="SUPFAM" id="SSF57938">
    <property type="entry name" value="DnaJ/Hsp40 cysteine-rich domain"/>
    <property type="match status" value="1"/>
</dbReference>
<keyword evidence="1" id="KW-0479">Metal-binding</keyword>
<dbReference type="InterPro" id="IPR011010">
    <property type="entry name" value="DNA_brk_join_enz"/>
</dbReference>
<evidence type="ECO:0000256" key="2">
    <source>
        <dbReference type="ARBA" id="ARBA00022737"/>
    </source>
</evidence>
<dbReference type="PRINTS" id="PR00625">
    <property type="entry name" value="JDOMAIN"/>
</dbReference>
<sequence length="2573" mass="281117">MFFGGFPGMDGGRKGGGKGGKKADSSKFYKLLDVEKNASESDIKKAYRKLAVKHHPDKGGDPEMFKEITRAYEVLSDPKKRDAYDRFGEEGLEEGGGGDAEDIFSAFFGGGRGGRGGGGSKRQKTKDVVQPLRVTLEGLYSGQTKKMAITRQVVDKEKGVKDCPKCDGRGFLVEIIRMGPMIQQVQQPCDNCGGTGKVYTTKNEREVLEVHIQKGAVDGHKIPFREMADEHPNADTGDVIFVCKEQEHAVFKRKGADLFMEKKISLVEALCGFETDITHLDGRKLLVKTAAGEIIKPMEGNFDPLAEQESKTEWEVIEDADCPSIDNVAQADTTDVDTLKKACETQLKRKGIDVGAFVVDGRRAYFKQCTRQEAMAAKKTAKGKTMYVAADPDANKGFRMMKCLKGEGMPTVKNPFVHGNLFLIFTIQFPESLSQETQTSLRKLLPPALNKPKFKEDDKEVEIHTLVDYDPVASFNENKVNMKAGGEAYDDEDDDDDRGGMRGARGSRDPPLPNEHSPMADALGMKPQLDNSLLAVENNQALEEAKLPGCSRSKGNFHLPSLLTGVLIGLAFWPFFEFLFLLRTAPLMSLAHRVLALEEQDLVKRGTDLGNSVCIGLPSRVLGEMTEEEEGVPLTARDALACGEGFEDKECPVAILKCGTAEDGSEVLISVIVVKEVDGKLVVAVPSSSWHRTISRRTVPRGFLSRVGAAEVSACPVAARLDPVEGARVRVWLGILDAHAEAAVSVPEELPEGFIGFGRLDTGEDCLPFVPSLVAASADMFAFASAESGKAAEPDDIGVRLAKLEKAVSNLVELKGHAESPPSGKVKARAKAARNRPKGEVGAAAPGLDPSVLAAARAAGVSEEALAEMQALVGRTASGRLKPEPGPDPLEESEEEGDGPAGGPAGSGPVQAAGASLTDALDPHSQQAEIFASALVRAVESMQRGGTKASTLDRALDGAASGSAEGSSLPTARRNSAARRALRDALVNSPSEISSVIEALMSEDLSSVSPGVAVPGQTSARAWAEHRSKVTAFPSSVWAVWLMAGALDCLRTNRPEQARARLNLGLMIFDQMSIDKGSFVLASELALEVPPPLHSFRQHENHSTGQVYSRLLDPRWAEVAIGHLKEQAEFLEKRAKLGRNDPPAPRTDADPDAEPAVPKGFPCAFGPKQLALAGVPLNRHQKRCVKRLEVESQSDVLQALGRAADTLCRAGGSDLPSYGQVVGHLDGPAPTTARPIVADRIKLPGPPQFSPEPFMDEATADRYVRPLAYAQQSCDCPSPPRVKVLGRASEKLKLYRALADTGRLRPARFPRGREHLGAGLFVVGKDQDRDRLILDARPANGLELGASVWTKSLASAVAVSNLVLEDDRCLLFSGADLRECFYQFQVGEDRLRRNMIADKLTLQQAAFVFRRDMKEHLEPDGFLRIAFASLAMGDCGACEYTQCAHLGVCVKGGVVLPGELLVHGAAPPRGLCTVGLVIDDLICLDRVLTSDLQAHRTGLKRSVGRERLDAALRAYRTAPLEVSEKKVFHEQVQASFWGVTVCGMSGWLKPNAHRLWSLVLVTLRTVELGLATQHLLESLAGCWISIFVLRRRLLAAMSLIFQAAAAGDPNVIVRLSPELRAELASFALLGQMCAVNLRAQVEPSVTATDASSSHQAAARAPLPQPVADEAYRHSVQKGAWTRLLTPQSAWLRSHDLLEPQNELPGDDEGYRASPLYCALAACPRYSELWSREYKSRVHINVAELDAFLREERRSGARRPCSRLLFGIDSQVTIGCVAKGRSASPRLNQLLERSIPDVLGFQSYSAPLYFPSHLNPSDDPTRGKAVRGPSMELPGWWLRLLEGDPSELDRVMKESGYGPGEHDFDQELLFLLGGIDSAVLQSANGRRAEACKAPFIRSCRRRLERDRAVTGAQRPKPPGSGELLSPAISELLSEFPLRLFVHRGSLPDLSRPGALEVYSERGRGARELIACGCPWVLCFRSGCSDERDLDTPELRGKLLRLLQERAFLGFCSSPYGASLSRACLPRTRSSAEPSGLRHLAPATYSKVVRDNLRADWIRRLSDACLELGLSFWVDCPDSSWWWRLPGWSDAVAPSAASTWRVDLCRFGAPWRKRTRVFTNTSLAGARLLCDRTGHRSVKLQNQDPVRLGRGIPVWIWRPGPCTPPLLTTLAFVLGLLSSPGAPFRSLSIRSSRSLAAPRSSPWFCARMEIFCTRVVVLCRLTDTPSWLRNGCLGASVDIWARRELATRWERLQPVQHRTPIPEVVVQALVVLAWAKGYRRWAGVTLLAFFGLARIGEVLKCERSHLLLPSDHLSELQVVFLKLDKAKSSSRGGAQVQHLRVDDDVAVQLIAAIYTPFRFGDRLYPFGPATYRARWNFLLAAFGLSNHSLLTPGGLRGGGAVWAYHRGSSVSDIQWRMRLQHQQTLGYYLQEVAALNSILEAGETLTSPPWPVTKFANAPRAFRLTAGTVTRLDCTLRRLFLEQRAGVAHFRGSFHPPRMLSAFRRLADRLLCDPKFSGPPAHPSSDDWTALCDDFFWSSGLEWLTFVGHSTRLGCFQLFVASLIDCCDTLCLRER</sequence>
<dbReference type="FunFam" id="2.10.230.10:FF:000001">
    <property type="entry name" value="DnaJ subfamily A member 2"/>
    <property type="match status" value="1"/>
</dbReference>
<dbReference type="InterPro" id="IPR008971">
    <property type="entry name" value="HSP40/DnaJ_pept-bd"/>
</dbReference>
<dbReference type="CDD" id="cd06257">
    <property type="entry name" value="DnaJ"/>
    <property type="match status" value="1"/>
</dbReference>
<proteinExistence type="predicted"/>
<feature type="region of interest" description="Disordered" evidence="5">
    <location>
        <begin position="1"/>
        <end position="24"/>
    </location>
</feature>
<dbReference type="OrthoDB" id="422261at2759"/>
<dbReference type="GO" id="GO:0008270">
    <property type="term" value="F:zinc ion binding"/>
    <property type="evidence" value="ECO:0007669"/>
    <property type="project" value="UniProtKB-KW"/>
</dbReference>
<feature type="region of interest" description="Disordered" evidence="5">
    <location>
        <begin position="876"/>
        <end position="924"/>
    </location>
</feature>
<dbReference type="PANTHER" id="PTHR43888">
    <property type="entry name" value="DNAJ-LIKE-2, ISOFORM A-RELATED"/>
    <property type="match status" value="1"/>
</dbReference>
<feature type="region of interest" description="Disordered" evidence="5">
    <location>
        <begin position="1134"/>
        <end position="1154"/>
    </location>
</feature>
<dbReference type="GO" id="GO:0003677">
    <property type="term" value="F:DNA binding"/>
    <property type="evidence" value="ECO:0007669"/>
    <property type="project" value="InterPro"/>
</dbReference>
<dbReference type="PROSITE" id="PS50076">
    <property type="entry name" value="DNAJ_2"/>
    <property type="match status" value="1"/>
</dbReference>
<dbReference type="InterPro" id="IPR036869">
    <property type="entry name" value="J_dom_sf"/>
</dbReference>
<organism evidence="6 7">
    <name type="scientific">Symbiodinium microadriaticum</name>
    <name type="common">Dinoflagellate</name>
    <name type="synonym">Zooxanthella microadriatica</name>
    <dbReference type="NCBI Taxonomy" id="2951"/>
    <lineage>
        <taxon>Eukaryota</taxon>
        <taxon>Sar</taxon>
        <taxon>Alveolata</taxon>
        <taxon>Dinophyceae</taxon>
        <taxon>Suessiales</taxon>
        <taxon>Symbiodiniaceae</taxon>
        <taxon>Symbiodinium</taxon>
    </lineage>
</organism>
<feature type="region of interest" description="Disordered" evidence="5">
    <location>
        <begin position="815"/>
        <end position="846"/>
    </location>
</feature>
<evidence type="ECO:0000256" key="5">
    <source>
        <dbReference type="SAM" id="MobiDB-lite"/>
    </source>
</evidence>
<dbReference type="CDD" id="cd10719">
    <property type="entry name" value="DnaJ_zf"/>
    <property type="match status" value="1"/>
</dbReference>
<dbReference type="SUPFAM" id="SSF46565">
    <property type="entry name" value="Chaperone J-domain"/>
    <property type="match status" value="1"/>
</dbReference>
<feature type="region of interest" description="Disordered" evidence="5">
    <location>
        <begin position="481"/>
        <end position="524"/>
    </location>
</feature>
<dbReference type="Gene3D" id="2.10.230.10">
    <property type="entry name" value="Heat shock protein DnaJ, cysteine-rich domain"/>
    <property type="match status" value="1"/>
</dbReference>
<feature type="compositionally biased region" description="Acidic residues" evidence="5">
    <location>
        <begin position="889"/>
        <end position="898"/>
    </location>
</feature>
<feature type="compositionally biased region" description="Gly residues" evidence="5">
    <location>
        <begin position="1"/>
        <end position="10"/>
    </location>
</feature>
<dbReference type="Gene3D" id="2.60.260.20">
    <property type="entry name" value="Urease metallochaperone UreE, N-terminal domain"/>
    <property type="match status" value="2"/>
</dbReference>
<dbReference type="GO" id="GO:0030544">
    <property type="term" value="F:Hsp70 protein binding"/>
    <property type="evidence" value="ECO:0007669"/>
    <property type="project" value="InterPro"/>
</dbReference>
<dbReference type="SMART" id="SM00271">
    <property type="entry name" value="DnaJ"/>
    <property type="match status" value="1"/>
</dbReference>
<reference evidence="6 7" key="1">
    <citation type="submission" date="2016-02" db="EMBL/GenBank/DDBJ databases">
        <title>Genome analysis of coral dinoflagellate symbionts highlights evolutionary adaptations to a symbiotic lifestyle.</title>
        <authorList>
            <person name="Aranda M."/>
            <person name="Li Y."/>
            <person name="Liew Y.J."/>
            <person name="Baumgarten S."/>
            <person name="Simakov O."/>
            <person name="Wilson M."/>
            <person name="Piel J."/>
            <person name="Ashoor H."/>
            <person name="Bougouffa S."/>
            <person name="Bajic V.B."/>
            <person name="Ryu T."/>
            <person name="Ravasi T."/>
            <person name="Bayer T."/>
            <person name="Micklem G."/>
            <person name="Kim H."/>
            <person name="Bhak J."/>
            <person name="Lajeunesse T.C."/>
            <person name="Voolstra C.R."/>
        </authorList>
    </citation>
    <scope>NUCLEOTIDE SEQUENCE [LARGE SCALE GENOMIC DNA]</scope>
    <source>
        <strain evidence="6 7">CCMP2467</strain>
    </source>
</reference>
<protein>
    <submittedName>
        <fullName evidence="6">DnaJ protein-like</fullName>
    </submittedName>
</protein>
<dbReference type="InterPro" id="IPR001623">
    <property type="entry name" value="DnaJ_domain"/>
</dbReference>
<dbReference type="FunFam" id="1.10.287.110:FF:000041">
    <property type="entry name" value="Chaperone protein DNAj, putative"/>
    <property type="match status" value="1"/>
</dbReference>
<evidence type="ECO:0000313" key="6">
    <source>
        <dbReference type="EMBL" id="OLP85591.1"/>
    </source>
</evidence>
<keyword evidence="2" id="KW-0677">Repeat</keyword>
<evidence type="ECO:0000256" key="1">
    <source>
        <dbReference type="ARBA" id="ARBA00022723"/>
    </source>
</evidence>
<dbReference type="Pfam" id="PF00226">
    <property type="entry name" value="DnaJ"/>
    <property type="match status" value="1"/>
</dbReference>
<dbReference type="CDD" id="cd10747">
    <property type="entry name" value="DnaJ_C"/>
    <property type="match status" value="1"/>
</dbReference>